<organism evidence="5 7">
    <name type="scientific">Medicago truncatula</name>
    <name type="common">Barrel medic</name>
    <name type="synonym">Medicago tribuloides</name>
    <dbReference type="NCBI Taxonomy" id="3880"/>
    <lineage>
        <taxon>Eukaryota</taxon>
        <taxon>Viridiplantae</taxon>
        <taxon>Streptophyta</taxon>
        <taxon>Embryophyta</taxon>
        <taxon>Tracheophyta</taxon>
        <taxon>Spermatophyta</taxon>
        <taxon>Magnoliopsida</taxon>
        <taxon>eudicotyledons</taxon>
        <taxon>Gunneridae</taxon>
        <taxon>Pentapetalae</taxon>
        <taxon>rosids</taxon>
        <taxon>fabids</taxon>
        <taxon>Fabales</taxon>
        <taxon>Fabaceae</taxon>
        <taxon>Papilionoideae</taxon>
        <taxon>50 kb inversion clade</taxon>
        <taxon>NPAAA clade</taxon>
        <taxon>Hologalegina</taxon>
        <taxon>IRL clade</taxon>
        <taxon>Trifolieae</taxon>
        <taxon>Medicago</taxon>
    </lineage>
</organism>
<dbReference type="Proteomes" id="UP000002051">
    <property type="component" value="Chromosome 5"/>
</dbReference>
<keyword evidence="7" id="KW-1185">Reference proteome</keyword>
<comment type="similarity">
    <text evidence="2">Belongs to the JARID1 histone demethylase family.</text>
</comment>
<name>G7KGH9_MEDTR</name>
<sequence length="104" mass="11959">MFGVRIIDNVWPQILKLKNLSSLSASNKYLLYQRHELINNLSFLQYINSKCGLFNVADKLFHYSLQNGIGPKTYISCGISDNVGRGIMNDMVYFSILINTRHEK</sequence>
<evidence type="ECO:0000256" key="1">
    <source>
        <dbReference type="ARBA" id="ARBA00004123"/>
    </source>
</evidence>
<dbReference type="GO" id="GO:0046872">
    <property type="term" value="F:metal ion binding"/>
    <property type="evidence" value="ECO:0007669"/>
    <property type="project" value="UniProtKB-KW"/>
</dbReference>
<protein>
    <submittedName>
        <fullName evidence="5">Transcription factor, putative</fullName>
    </submittedName>
</protein>
<dbReference type="Gene3D" id="2.60.120.650">
    <property type="entry name" value="Cupin"/>
    <property type="match status" value="1"/>
</dbReference>
<dbReference type="PANTHER" id="PTHR12549:SF17">
    <property type="entry name" value="E3 UBIQUITIN-PROTEIN LIGASE JMJ24"/>
    <property type="match status" value="1"/>
</dbReference>
<reference evidence="6" key="3">
    <citation type="submission" date="2015-04" db="UniProtKB">
        <authorList>
            <consortium name="EnsemblPlants"/>
        </authorList>
    </citation>
    <scope>IDENTIFICATION</scope>
    <source>
        <strain evidence="6">cv. Jemalong A17</strain>
    </source>
</reference>
<dbReference type="PANTHER" id="PTHR12549">
    <property type="entry name" value="JMJC DOMAIN-CONTAINING HISTONE DEMETHYLATION PROTEIN"/>
    <property type="match status" value="1"/>
</dbReference>
<reference evidence="5 7" key="1">
    <citation type="journal article" date="2011" name="Nature">
        <title>The Medicago genome provides insight into the evolution of rhizobial symbioses.</title>
        <authorList>
            <person name="Young N.D."/>
            <person name="Debelle F."/>
            <person name="Oldroyd G.E."/>
            <person name="Geurts R."/>
            <person name="Cannon S.B."/>
            <person name="Udvardi M.K."/>
            <person name="Benedito V.A."/>
            <person name="Mayer K.F."/>
            <person name="Gouzy J."/>
            <person name="Schoof H."/>
            <person name="Van de Peer Y."/>
            <person name="Proost S."/>
            <person name="Cook D.R."/>
            <person name="Meyers B.C."/>
            <person name="Spannagl M."/>
            <person name="Cheung F."/>
            <person name="De Mita S."/>
            <person name="Krishnakumar V."/>
            <person name="Gundlach H."/>
            <person name="Zhou S."/>
            <person name="Mudge J."/>
            <person name="Bharti A.K."/>
            <person name="Murray J.D."/>
            <person name="Naoumkina M.A."/>
            <person name="Rosen B."/>
            <person name="Silverstein K.A."/>
            <person name="Tang H."/>
            <person name="Rombauts S."/>
            <person name="Zhao P.X."/>
            <person name="Zhou P."/>
            <person name="Barbe V."/>
            <person name="Bardou P."/>
            <person name="Bechner M."/>
            <person name="Bellec A."/>
            <person name="Berger A."/>
            <person name="Berges H."/>
            <person name="Bidwell S."/>
            <person name="Bisseling T."/>
            <person name="Choisne N."/>
            <person name="Couloux A."/>
            <person name="Denny R."/>
            <person name="Deshpande S."/>
            <person name="Dai X."/>
            <person name="Doyle J.J."/>
            <person name="Dudez A.M."/>
            <person name="Farmer A.D."/>
            <person name="Fouteau S."/>
            <person name="Franken C."/>
            <person name="Gibelin C."/>
            <person name="Gish J."/>
            <person name="Goldstein S."/>
            <person name="Gonzalez A.J."/>
            <person name="Green P.J."/>
            <person name="Hallab A."/>
            <person name="Hartog M."/>
            <person name="Hua A."/>
            <person name="Humphray S.J."/>
            <person name="Jeong D.H."/>
            <person name="Jing Y."/>
            <person name="Jocker A."/>
            <person name="Kenton S.M."/>
            <person name="Kim D.J."/>
            <person name="Klee K."/>
            <person name="Lai H."/>
            <person name="Lang C."/>
            <person name="Lin S."/>
            <person name="Macmil S.L."/>
            <person name="Magdelenat G."/>
            <person name="Matthews L."/>
            <person name="McCorrison J."/>
            <person name="Monaghan E.L."/>
            <person name="Mun J.H."/>
            <person name="Najar F.Z."/>
            <person name="Nicholson C."/>
            <person name="Noirot C."/>
            <person name="O'Bleness M."/>
            <person name="Paule C.R."/>
            <person name="Poulain J."/>
            <person name="Prion F."/>
            <person name="Qin B."/>
            <person name="Qu C."/>
            <person name="Retzel E.F."/>
            <person name="Riddle C."/>
            <person name="Sallet E."/>
            <person name="Samain S."/>
            <person name="Samson N."/>
            <person name="Sanders I."/>
            <person name="Saurat O."/>
            <person name="Scarpelli C."/>
            <person name="Schiex T."/>
            <person name="Segurens B."/>
            <person name="Severin A.J."/>
            <person name="Sherrier D.J."/>
            <person name="Shi R."/>
            <person name="Sims S."/>
            <person name="Singer S.R."/>
            <person name="Sinharoy S."/>
            <person name="Sterck L."/>
            <person name="Viollet A."/>
            <person name="Wang B.B."/>
            <person name="Wang K."/>
            <person name="Wang M."/>
            <person name="Wang X."/>
            <person name="Warfsmann J."/>
            <person name="Weissenbach J."/>
            <person name="White D.D."/>
            <person name="White J.D."/>
            <person name="Wiley G.B."/>
            <person name="Wincker P."/>
            <person name="Xing Y."/>
            <person name="Yang L."/>
            <person name="Yao Z."/>
            <person name="Ying F."/>
            <person name="Zhai J."/>
            <person name="Zhou L."/>
            <person name="Zuber A."/>
            <person name="Denarie J."/>
            <person name="Dixon R.A."/>
            <person name="May G.D."/>
            <person name="Schwartz D.C."/>
            <person name="Rogers J."/>
            <person name="Quetier F."/>
            <person name="Town C.D."/>
            <person name="Roe B.A."/>
        </authorList>
    </citation>
    <scope>NUCLEOTIDE SEQUENCE [LARGE SCALE GENOMIC DNA]</scope>
    <source>
        <strain evidence="5">A17</strain>
        <strain evidence="6 7">cv. Jemalong A17</strain>
    </source>
</reference>
<evidence type="ECO:0000256" key="4">
    <source>
        <dbReference type="ARBA" id="ARBA00023242"/>
    </source>
</evidence>
<dbReference type="PaxDb" id="3880-AES95934"/>
<comment type="subcellular location">
    <subcellularLocation>
        <location evidence="1">Nucleus</location>
    </subcellularLocation>
</comment>
<dbReference type="GO" id="GO:0005634">
    <property type="term" value="C:nucleus"/>
    <property type="evidence" value="ECO:0007669"/>
    <property type="project" value="UniProtKB-SubCell"/>
</dbReference>
<dbReference type="EnsemblPlants" id="AES95934">
    <property type="protein sequence ID" value="AES95934"/>
    <property type="gene ID" value="MTR_5g031220"/>
</dbReference>
<evidence type="ECO:0000313" key="7">
    <source>
        <dbReference type="Proteomes" id="UP000002051"/>
    </source>
</evidence>
<evidence type="ECO:0000256" key="2">
    <source>
        <dbReference type="ARBA" id="ARBA00006801"/>
    </source>
</evidence>
<dbReference type="STRING" id="3880.G7KGH9"/>
<dbReference type="EMBL" id="CM001221">
    <property type="protein sequence ID" value="AES95934.1"/>
    <property type="molecule type" value="Genomic_DNA"/>
</dbReference>
<evidence type="ECO:0000313" key="6">
    <source>
        <dbReference type="EnsemblPlants" id="AES95934"/>
    </source>
</evidence>
<dbReference type="AlphaFoldDB" id="G7KGH9"/>
<keyword evidence="4" id="KW-0539">Nucleus</keyword>
<evidence type="ECO:0000256" key="3">
    <source>
        <dbReference type="ARBA" id="ARBA00022723"/>
    </source>
</evidence>
<keyword evidence="3" id="KW-0479">Metal-binding</keyword>
<dbReference type="InterPro" id="IPR045109">
    <property type="entry name" value="LSDs-like"/>
</dbReference>
<dbReference type="HOGENOM" id="CLU_2254138_0_0_1"/>
<dbReference type="eggNOG" id="KOG1356">
    <property type="taxonomic scope" value="Eukaryota"/>
</dbReference>
<dbReference type="GO" id="GO:0032454">
    <property type="term" value="F:histone H3K9 demethylase activity"/>
    <property type="evidence" value="ECO:0007669"/>
    <property type="project" value="InterPro"/>
</dbReference>
<evidence type="ECO:0000313" key="5">
    <source>
        <dbReference type="EMBL" id="AES95934.1"/>
    </source>
</evidence>
<accession>G7KGH9</accession>
<gene>
    <name evidence="5" type="ordered locus">MTR_5g031220</name>
</gene>
<reference evidence="5 7" key="2">
    <citation type="journal article" date="2014" name="BMC Genomics">
        <title>An improved genome release (version Mt4.0) for the model legume Medicago truncatula.</title>
        <authorList>
            <person name="Tang H."/>
            <person name="Krishnakumar V."/>
            <person name="Bidwell S."/>
            <person name="Rosen B."/>
            <person name="Chan A."/>
            <person name="Zhou S."/>
            <person name="Gentzbittel L."/>
            <person name="Childs K.L."/>
            <person name="Yandell M."/>
            <person name="Gundlach H."/>
            <person name="Mayer K.F."/>
            <person name="Schwartz D.C."/>
            <person name="Town C.D."/>
        </authorList>
    </citation>
    <scope>GENOME REANNOTATION</scope>
    <source>
        <strain evidence="6 7">cv. Jemalong A17</strain>
    </source>
</reference>
<proteinExistence type="inferred from homology"/>